<organism evidence="2 3">
    <name type="scientific">Aspergillus coremiiformis</name>
    <dbReference type="NCBI Taxonomy" id="138285"/>
    <lineage>
        <taxon>Eukaryota</taxon>
        <taxon>Fungi</taxon>
        <taxon>Dikarya</taxon>
        <taxon>Ascomycota</taxon>
        <taxon>Pezizomycotina</taxon>
        <taxon>Eurotiomycetes</taxon>
        <taxon>Eurotiomycetidae</taxon>
        <taxon>Eurotiales</taxon>
        <taxon>Aspergillaceae</taxon>
        <taxon>Aspergillus</taxon>
        <taxon>Aspergillus subgen. Circumdati</taxon>
    </lineage>
</organism>
<feature type="transmembrane region" description="Helical" evidence="1">
    <location>
        <begin position="44"/>
        <end position="62"/>
    </location>
</feature>
<sequence length="86" mass="10181">MTGSWMDERSRSFLSCARMIGSCSMYGLYRLLLVGFKDPPKALHFSHTLFLFGLLWLARFILEICVPDWAQYIRWERCIVMMKCHV</sequence>
<feature type="transmembrane region" description="Helical" evidence="1">
    <location>
        <begin position="12"/>
        <end position="32"/>
    </location>
</feature>
<reference evidence="3" key="1">
    <citation type="submission" date="2019-04" db="EMBL/GenBank/DDBJ databases">
        <title>Friends and foes A comparative genomics studyof 23 Aspergillus species from section Flavi.</title>
        <authorList>
            <consortium name="DOE Joint Genome Institute"/>
            <person name="Kjaerbolling I."/>
            <person name="Vesth T."/>
            <person name="Frisvad J.C."/>
            <person name="Nybo J.L."/>
            <person name="Theobald S."/>
            <person name="Kildgaard S."/>
            <person name="Isbrandt T."/>
            <person name="Kuo A."/>
            <person name="Sato A."/>
            <person name="Lyhne E.K."/>
            <person name="Kogle M.E."/>
            <person name="Wiebenga A."/>
            <person name="Kun R.S."/>
            <person name="Lubbers R.J."/>
            <person name="Makela M.R."/>
            <person name="Barry K."/>
            <person name="Chovatia M."/>
            <person name="Clum A."/>
            <person name="Daum C."/>
            <person name="Haridas S."/>
            <person name="He G."/>
            <person name="LaButti K."/>
            <person name="Lipzen A."/>
            <person name="Mondo S."/>
            <person name="Riley R."/>
            <person name="Salamov A."/>
            <person name="Simmons B.A."/>
            <person name="Magnuson J.K."/>
            <person name="Henrissat B."/>
            <person name="Mortensen U.H."/>
            <person name="Larsen T.O."/>
            <person name="Devries R.P."/>
            <person name="Grigoriev I.V."/>
            <person name="Machida M."/>
            <person name="Baker S.E."/>
            <person name="Andersen M.R."/>
        </authorList>
    </citation>
    <scope>NUCLEOTIDE SEQUENCE [LARGE SCALE GENOMIC DNA]</scope>
    <source>
        <strain evidence="3">CBS 553.77</strain>
    </source>
</reference>
<dbReference type="EMBL" id="ML739037">
    <property type="protein sequence ID" value="KAE8356531.1"/>
    <property type="molecule type" value="Genomic_DNA"/>
</dbReference>
<keyword evidence="3" id="KW-1185">Reference proteome</keyword>
<evidence type="ECO:0000256" key="1">
    <source>
        <dbReference type="SAM" id="Phobius"/>
    </source>
</evidence>
<keyword evidence="1" id="KW-1133">Transmembrane helix</keyword>
<keyword evidence="1" id="KW-0812">Transmembrane</keyword>
<name>A0A5N6ZG00_9EURO</name>
<proteinExistence type="predicted"/>
<gene>
    <name evidence="2" type="ORF">BDV28DRAFT_126802</name>
</gene>
<evidence type="ECO:0000313" key="3">
    <source>
        <dbReference type="Proteomes" id="UP000327118"/>
    </source>
</evidence>
<protein>
    <submittedName>
        <fullName evidence="2">Uncharacterized protein</fullName>
    </submittedName>
</protein>
<dbReference type="AlphaFoldDB" id="A0A5N6ZG00"/>
<dbReference type="Proteomes" id="UP000327118">
    <property type="component" value="Unassembled WGS sequence"/>
</dbReference>
<keyword evidence="1" id="KW-0472">Membrane</keyword>
<evidence type="ECO:0000313" key="2">
    <source>
        <dbReference type="EMBL" id="KAE8356531.1"/>
    </source>
</evidence>
<accession>A0A5N6ZG00</accession>